<evidence type="ECO:0000313" key="1">
    <source>
        <dbReference type="EMBL" id="KAK0703251.1"/>
    </source>
</evidence>
<dbReference type="Proteomes" id="UP001172101">
    <property type="component" value="Unassembled WGS sequence"/>
</dbReference>
<organism evidence="1 2">
    <name type="scientific">Lasiosphaeria miniovina</name>
    <dbReference type="NCBI Taxonomy" id="1954250"/>
    <lineage>
        <taxon>Eukaryota</taxon>
        <taxon>Fungi</taxon>
        <taxon>Dikarya</taxon>
        <taxon>Ascomycota</taxon>
        <taxon>Pezizomycotina</taxon>
        <taxon>Sordariomycetes</taxon>
        <taxon>Sordariomycetidae</taxon>
        <taxon>Sordariales</taxon>
        <taxon>Lasiosphaeriaceae</taxon>
        <taxon>Lasiosphaeria</taxon>
    </lineage>
</organism>
<sequence>MSVAALHKLMSETTYLRRCLVYGSPTTSDTDPNYMSEAMSNIRIPNTCLRRYPIHGSQTYLSAAAQTSYITRHTVTSLGTQSHHSAHTHPTLTSFGTQHTHTVTYSPAHNTTHSTQHI</sequence>
<protein>
    <submittedName>
        <fullName evidence="1">Uncharacterized protein</fullName>
    </submittedName>
</protein>
<dbReference type="EMBL" id="JAUIRO010000008">
    <property type="protein sequence ID" value="KAK0703251.1"/>
    <property type="molecule type" value="Genomic_DNA"/>
</dbReference>
<dbReference type="AlphaFoldDB" id="A0AA40DJ53"/>
<reference evidence="1" key="1">
    <citation type="submission" date="2023-06" db="EMBL/GenBank/DDBJ databases">
        <title>Genome-scale phylogeny and comparative genomics of the fungal order Sordariales.</title>
        <authorList>
            <consortium name="Lawrence Berkeley National Laboratory"/>
            <person name="Hensen N."/>
            <person name="Bonometti L."/>
            <person name="Westerberg I."/>
            <person name="Brannstrom I.O."/>
            <person name="Guillou S."/>
            <person name="Cros-Aarteil S."/>
            <person name="Calhoun S."/>
            <person name="Haridas S."/>
            <person name="Kuo A."/>
            <person name="Mondo S."/>
            <person name="Pangilinan J."/>
            <person name="Riley R."/>
            <person name="LaButti K."/>
            <person name="Andreopoulos B."/>
            <person name="Lipzen A."/>
            <person name="Chen C."/>
            <person name="Yanf M."/>
            <person name="Daum C."/>
            <person name="Ng V."/>
            <person name="Clum A."/>
            <person name="Steindorff A."/>
            <person name="Ohm R."/>
            <person name="Martin F."/>
            <person name="Silar P."/>
            <person name="Natvig D."/>
            <person name="Lalanne C."/>
            <person name="Gautier V."/>
            <person name="Ament-velasquez S.L."/>
            <person name="Kruys A."/>
            <person name="Hutchinson M.I."/>
            <person name="Powell A.J."/>
            <person name="Barry K."/>
            <person name="Miller A.N."/>
            <person name="Grigoriev I.V."/>
            <person name="Debuchy R."/>
            <person name="Gladieux P."/>
            <person name="Thoren M.H."/>
            <person name="Johannesson H."/>
        </authorList>
    </citation>
    <scope>NUCLEOTIDE SEQUENCE</scope>
    <source>
        <strain evidence="1">SMH2392-1A</strain>
    </source>
</reference>
<comment type="caution">
    <text evidence="1">The sequence shown here is derived from an EMBL/GenBank/DDBJ whole genome shotgun (WGS) entry which is preliminary data.</text>
</comment>
<proteinExistence type="predicted"/>
<evidence type="ECO:0000313" key="2">
    <source>
        <dbReference type="Proteomes" id="UP001172101"/>
    </source>
</evidence>
<gene>
    <name evidence="1" type="ORF">B0T26DRAFT_730486</name>
</gene>
<name>A0AA40DJ53_9PEZI</name>
<dbReference type="GeneID" id="85326287"/>
<accession>A0AA40DJ53</accession>
<dbReference type="RefSeq" id="XP_060290110.1">
    <property type="nucleotide sequence ID" value="XM_060443017.1"/>
</dbReference>
<keyword evidence="2" id="KW-1185">Reference proteome</keyword>